<dbReference type="GO" id="GO:0016020">
    <property type="term" value="C:membrane"/>
    <property type="evidence" value="ECO:0007669"/>
    <property type="project" value="UniProtKB-SubCell"/>
</dbReference>
<keyword evidence="4 10" id="KW-0732">Signal</keyword>
<keyword evidence="13" id="KW-1185">Reference proteome</keyword>
<feature type="transmembrane region" description="Helical" evidence="9">
    <location>
        <begin position="167"/>
        <end position="189"/>
    </location>
</feature>
<reference evidence="12" key="1">
    <citation type="journal article" date="2020" name="Fungal Divers.">
        <title>Resolving the Mortierellaceae phylogeny through synthesis of multi-gene phylogenetics and phylogenomics.</title>
        <authorList>
            <person name="Vandepol N."/>
            <person name="Liber J."/>
            <person name="Desiro A."/>
            <person name="Na H."/>
            <person name="Kennedy M."/>
            <person name="Barry K."/>
            <person name="Grigoriev I.V."/>
            <person name="Miller A.N."/>
            <person name="O'Donnell K."/>
            <person name="Stajich J.E."/>
            <person name="Bonito G."/>
        </authorList>
    </citation>
    <scope>NUCLEOTIDE SEQUENCE</scope>
    <source>
        <strain evidence="12">NVP1</strain>
    </source>
</reference>
<evidence type="ECO:0000256" key="6">
    <source>
        <dbReference type="ARBA" id="ARBA00023136"/>
    </source>
</evidence>
<dbReference type="InterPro" id="IPR036598">
    <property type="entry name" value="GOLD_dom_sf"/>
</dbReference>
<gene>
    <name evidence="12" type="primary">EMP24_1</name>
    <name evidence="12" type="ORF">BG006_002565</name>
</gene>
<dbReference type="InterPro" id="IPR015720">
    <property type="entry name" value="Emp24-like"/>
</dbReference>
<feature type="domain" description="GOLD" evidence="11">
    <location>
        <begin position="31"/>
        <end position="113"/>
    </location>
</feature>
<dbReference type="Gene3D" id="2.60.120.680">
    <property type="entry name" value="GOLD domain"/>
    <property type="match status" value="1"/>
</dbReference>
<dbReference type="Pfam" id="PF01105">
    <property type="entry name" value="EMP24_GP25L"/>
    <property type="match status" value="1"/>
</dbReference>
<keyword evidence="6 9" id="KW-0472">Membrane</keyword>
<proteinExistence type="inferred from homology"/>
<dbReference type="Proteomes" id="UP000696485">
    <property type="component" value="Unassembled WGS sequence"/>
</dbReference>
<dbReference type="EMBL" id="JAAAUY010001606">
    <property type="protein sequence ID" value="KAF9321742.1"/>
    <property type="molecule type" value="Genomic_DNA"/>
</dbReference>
<evidence type="ECO:0000256" key="2">
    <source>
        <dbReference type="ARBA" id="ARBA00007104"/>
    </source>
</evidence>
<organism evidence="12 13">
    <name type="scientific">Podila minutissima</name>
    <dbReference type="NCBI Taxonomy" id="64525"/>
    <lineage>
        <taxon>Eukaryota</taxon>
        <taxon>Fungi</taxon>
        <taxon>Fungi incertae sedis</taxon>
        <taxon>Mucoromycota</taxon>
        <taxon>Mortierellomycotina</taxon>
        <taxon>Mortierellomycetes</taxon>
        <taxon>Mortierellales</taxon>
        <taxon>Mortierellaceae</taxon>
        <taxon>Podila</taxon>
    </lineage>
</organism>
<keyword evidence="3 8" id="KW-0812">Transmembrane</keyword>
<dbReference type="PROSITE" id="PS50866">
    <property type="entry name" value="GOLD"/>
    <property type="match status" value="1"/>
</dbReference>
<evidence type="ECO:0000259" key="11">
    <source>
        <dbReference type="PROSITE" id="PS50866"/>
    </source>
</evidence>
<evidence type="ECO:0000313" key="12">
    <source>
        <dbReference type="EMBL" id="KAF9321742.1"/>
    </source>
</evidence>
<protein>
    <submittedName>
        <fullName evidence="12">P24 complex component</fullName>
    </submittedName>
</protein>
<evidence type="ECO:0000256" key="1">
    <source>
        <dbReference type="ARBA" id="ARBA00004479"/>
    </source>
</evidence>
<dbReference type="SUPFAM" id="SSF101576">
    <property type="entry name" value="Supernatant protein factor (SPF), C-terminal domain"/>
    <property type="match status" value="1"/>
</dbReference>
<accession>A0A9P5VG83</accession>
<evidence type="ECO:0000256" key="4">
    <source>
        <dbReference type="ARBA" id="ARBA00022729"/>
    </source>
</evidence>
<comment type="subcellular location">
    <subcellularLocation>
        <location evidence="7">Endomembrane system</location>
        <topology evidence="7">Single-pass membrane protein</topology>
    </subcellularLocation>
    <subcellularLocation>
        <location evidence="1 8">Membrane</location>
        <topology evidence="1 8">Single-pass type I membrane protein</topology>
    </subcellularLocation>
</comment>
<evidence type="ECO:0000256" key="3">
    <source>
        <dbReference type="ARBA" id="ARBA00022692"/>
    </source>
</evidence>
<dbReference type="SMART" id="SM01190">
    <property type="entry name" value="EMP24_GP25L"/>
    <property type="match status" value="1"/>
</dbReference>
<feature type="chain" id="PRO_5040316056" evidence="10">
    <location>
        <begin position="22"/>
        <end position="199"/>
    </location>
</feature>
<evidence type="ECO:0000256" key="9">
    <source>
        <dbReference type="SAM" id="Phobius"/>
    </source>
</evidence>
<evidence type="ECO:0000256" key="8">
    <source>
        <dbReference type="RuleBase" id="RU003827"/>
    </source>
</evidence>
<dbReference type="AlphaFoldDB" id="A0A9P5VG83"/>
<comment type="caution">
    <text evidence="12">The sequence shown here is derived from an EMBL/GenBank/DDBJ whole genome shotgun (WGS) entry which is preliminary data.</text>
</comment>
<evidence type="ECO:0000256" key="10">
    <source>
        <dbReference type="SAM" id="SignalP"/>
    </source>
</evidence>
<evidence type="ECO:0000256" key="5">
    <source>
        <dbReference type="ARBA" id="ARBA00022989"/>
    </source>
</evidence>
<name>A0A9P5VG83_9FUNG</name>
<feature type="signal peptide" evidence="10">
    <location>
        <begin position="1"/>
        <end position="21"/>
    </location>
</feature>
<comment type="similarity">
    <text evidence="2 8">Belongs to the EMP24/GP25L family.</text>
</comment>
<keyword evidence="5 9" id="KW-1133">Transmembrane helix</keyword>
<dbReference type="GO" id="GO:0012505">
    <property type="term" value="C:endomembrane system"/>
    <property type="evidence" value="ECO:0007669"/>
    <property type="project" value="UniProtKB-SubCell"/>
</dbReference>
<dbReference type="InterPro" id="IPR009038">
    <property type="entry name" value="GOLD_dom"/>
</dbReference>
<evidence type="ECO:0000313" key="13">
    <source>
        <dbReference type="Proteomes" id="UP000696485"/>
    </source>
</evidence>
<dbReference type="PANTHER" id="PTHR22811">
    <property type="entry name" value="TRANSMEMBRANE EMP24 DOMAIN-CONTAINING PROTEIN"/>
    <property type="match status" value="1"/>
</dbReference>
<sequence>MHFSSTLIYALVAIALHAVDAINVKVPAGDQRCFFEVLEKGDNIRVSFQVAEGGHLDVDFSLTDPNKVLVEDTRKSSSDTYNHEVKLTGKHVYCFSNSFSTVTEKQVSFNIQVIKPHKEEDTQKKNLLEVEIRDLAIGIEDIKNEQEYTIARERTHRDTAESTNSRVVWWSLFQSAILFIVCVFQITYLKRFFEVKRVV</sequence>
<evidence type="ECO:0000256" key="7">
    <source>
        <dbReference type="ARBA" id="ARBA00037847"/>
    </source>
</evidence>